<dbReference type="AlphaFoldDB" id="A0AAW4J624"/>
<evidence type="ECO:0000313" key="3">
    <source>
        <dbReference type="Proteomes" id="UP000668068"/>
    </source>
</evidence>
<feature type="region of interest" description="Disordered" evidence="1">
    <location>
        <begin position="394"/>
        <end position="422"/>
    </location>
</feature>
<dbReference type="Proteomes" id="UP000668068">
    <property type="component" value="Unassembled WGS sequence"/>
</dbReference>
<sequence length="422" mass="48834">MANIYNTFKFVGALTVKKDTDKSKGYEVIKYESGWNKERLLLNVKADDSSQLVEISDMYSTNPGYKLKKKTPKEKQADGTFKDGSELEIAWKDRNLQSILDKVANWQKYILDFSNNKERYDLRTSIEKLEKNEISEDDVKVQYGTADVTELKEKLTELENMKFEFLNKVDMIAKLREELPKHPNLKFKITGDINFYESMKSHNVGKNFMVKKIEKALDKDKVGLKGDIDIYFNEDSLNEDMFEDTKKYIINGYVKSFDSQLKQDIYLPYPLIVDASRLDMNNPQHKGRVDMLISPFKDCEEDIIYELQYKVKFARGAERKEITLDDLSDWQRMAVESGIEDFEKLKRELGGNTLGDKIDETRTIGFNLKDFPEGAVATGLQLSEMLVDKQLLLEEQSKDSKENKESVMEDDNSGSDDLDDLL</sequence>
<feature type="compositionally biased region" description="Basic and acidic residues" evidence="1">
    <location>
        <begin position="394"/>
        <end position="407"/>
    </location>
</feature>
<dbReference type="RefSeq" id="WP_208340862.1">
    <property type="nucleotide sequence ID" value="NZ_JAENQO010000007.1"/>
</dbReference>
<name>A0AAW4J624_CLOPF</name>
<comment type="caution">
    <text evidence="2">The sequence shown here is derived from an EMBL/GenBank/DDBJ whole genome shotgun (WGS) entry which is preliminary data.</text>
</comment>
<evidence type="ECO:0000256" key="1">
    <source>
        <dbReference type="SAM" id="MobiDB-lite"/>
    </source>
</evidence>
<feature type="compositionally biased region" description="Acidic residues" evidence="1">
    <location>
        <begin position="408"/>
        <end position="422"/>
    </location>
</feature>
<reference evidence="2" key="1">
    <citation type="submission" date="2020-12" db="EMBL/GenBank/DDBJ databases">
        <title>Comparative genomics of Clostridium perfringens reveals patterns of host-associated phylogenetic clades and virulence factors.</title>
        <authorList>
            <person name="Smith A.H."/>
            <person name="Geier R."/>
        </authorList>
    </citation>
    <scope>NUCLEOTIDE SEQUENCE</scope>
    <source>
        <strain evidence="2">CHD30677R</strain>
    </source>
</reference>
<organism evidence="2 3">
    <name type="scientific">Clostridium perfringens</name>
    <dbReference type="NCBI Taxonomy" id="1502"/>
    <lineage>
        <taxon>Bacteria</taxon>
        <taxon>Bacillati</taxon>
        <taxon>Bacillota</taxon>
        <taxon>Clostridia</taxon>
        <taxon>Eubacteriales</taxon>
        <taxon>Clostridiaceae</taxon>
        <taxon>Clostridium</taxon>
    </lineage>
</organism>
<accession>A0AAW4J624</accession>
<evidence type="ECO:0000313" key="2">
    <source>
        <dbReference type="EMBL" id="MBO3359457.1"/>
    </source>
</evidence>
<proteinExistence type="predicted"/>
<protein>
    <submittedName>
        <fullName evidence="2">Uncharacterized protein</fullName>
    </submittedName>
</protein>
<dbReference type="EMBL" id="JAENQP010000007">
    <property type="protein sequence ID" value="MBO3359457.1"/>
    <property type="molecule type" value="Genomic_DNA"/>
</dbReference>
<gene>
    <name evidence="2" type="ORF">JJB47_11810</name>
</gene>